<reference evidence="1" key="1">
    <citation type="submission" date="2020-05" db="EMBL/GenBank/DDBJ databases">
        <authorList>
            <person name="Petersen J."/>
            <person name="Sayavedra L."/>
        </authorList>
    </citation>
    <scope>NUCLEOTIDE SEQUENCE</scope>
    <source>
        <strain evidence="1">B azoricus SOX Menez Gwen</strain>
    </source>
</reference>
<accession>A0ACA8ZU67</accession>
<proteinExistence type="predicted"/>
<comment type="caution">
    <text evidence="1">The sequence shown here is derived from an EMBL/GenBank/DDBJ whole genome shotgun (WGS) entry which is preliminary data.</text>
</comment>
<evidence type="ECO:0000313" key="1">
    <source>
        <dbReference type="EMBL" id="CAB5503627.1"/>
    </source>
</evidence>
<protein>
    <submittedName>
        <fullName evidence="1">Uncharacterized protein</fullName>
    </submittedName>
</protein>
<gene>
    <name evidence="1" type="ORF">AZO1586R_1622</name>
</gene>
<dbReference type="Proteomes" id="UP000635628">
    <property type="component" value="Unassembled WGS sequence"/>
</dbReference>
<dbReference type="EMBL" id="CAESAP020000240">
    <property type="protein sequence ID" value="CAB5503627.1"/>
    <property type="molecule type" value="Genomic_DNA"/>
</dbReference>
<sequence length="137" mass="15337">MTSKVKNIENESSCLLSFRHKAYQLIGATVIIPVDHAMRYGLLPACVVEELTQAMGLPNDSDWVNPSVANDKSILDLLTGLDYLMLKILYDKRLVVGLDVGQSSAIVDTILFDFEQQNLIKNSVLKSRELRLSKQLE</sequence>
<organism evidence="1 2">
    <name type="scientific">Bathymodiolus azoricus thioautotrophic gill symbiont</name>
    <dbReference type="NCBI Taxonomy" id="235205"/>
    <lineage>
        <taxon>Bacteria</taxon>
        <taxon>Pseudomonadati</taxon>
        <taxon>Pseudomonadota</taxon>
        <taxon>Gammaproteobacteria</taxon>
        <taxon>sulfur-oxidizing symbionts</taxon>
    </lineage>
</organism>
<keyword evidence="2" id="KW-1185">Reference proteome</keyword>
<evidence type="ECO:0000313" key="2">
    <source>
        <dbReference type="Proteomes" id="UP000635628"/>
    </source>
</evidence>
<name>A0ACA8ZU67_9GAMM</name>